<sequence>MTLQERRFSSSTTQSPADDDGRGEADPPLPSQKGPHDEDASLDRFRESLREASRLLQCGLVEREEVCLVVLLALVTGSHLFLLGPPGTAKSEIARRLAKLLQGRFFERLLTPFSLPEEVFGPYSLSAIAEGRFERLTDKYLPTAEFAFLDEIFKANSSILNSLLTILNEREFDNGTTRMRVPLRTLISASNEVPVTGELRALSDRFLLRCYVDSVSVAGFEAVVRGAAESERLEGIHHKFTAAETQRYRSLALLRVNGLNEEIVDVLKMLRQFLKEQDILVSDRRWRQIGELLKVVAYTSGRLDVTRIDLCMLKYCCWETMEQVAVVEKWLIDNFAAPTYLQQGVIKGLARKVSQWQTIAKDGRDMLTYASSIRELLEEHFDLGEHGTQRQLIEQHQWLSHDMKTKALKGLRQAASRYSDAGLSDIALTLGQSITFASRPYAGTPTKPNVACVLVGPSHWPVSIITATLDELLEAMATDGGREDSCGVRERVRERGLDGRSEGSVYVSELFDEWQDIRRLLGPSGVAFHEGIPSSPAEARDIHDSLASLLREKENNAAKRETDQAAVLSDDPGRDAADVEREPVREDLAFSETMRLDHASNIP</sequence>
<gene>
    <name evidence="3" type="ORF">Vbra_4244</name>
</gene>
<dbReference type="PANTHER" id="PTHR32204:SF0">
    <property type="entry name" value="ATPASE RAVA"/>
    <property type="match status" value="1"/>
</dbReference>
<dbReference type="EMBL" id="CDMY01000395">
    <property type="protein sequence ID" value="CEM09237.1"/>
    <property type="molecule type" value="Genomic_DNA"/>
</dbReference>
<reference evidence="3 4" key="1">
    <citation type="submission" date="2014-11" db="EMBL/GenBank/DDBJ databases">
        <authorList>
            <person name="Zhu J."/>
            <person name="Qi W."/>
            <person name="Song R."/>
        </authorList>
    </citation>
    <scope>NUCLEOTIDE SEQUENCE [LARGE SCALE GENOMIC DNA]</scope>
</reference>
<dbReference type="InterPro" id="IPR050513">
    <property type="entry name" value="RavA_ATPases"/>
</dbReference>
<dbReference type="SMART" id="SM00382">
    <property type="entry name" value="AAA"/>
    <property type="match status" value="1"/>
</dbReference>
<feature type="compositionally biased region" description="Basic and acidic residues" evidence="1">
    <location>
        <begin position="571"/>
        <end position="603"/>
    </location>
</feature>
<dbReference type="STRING" id="1169540.A0A0G4F8Z2"/>
<dbReference type="Proteomes" id="UP000041254">
    <property type="component" value="Unassembled WGS sequence"/>
</dbReference>
<dbReference type="OrthoDB" id="47330at2759"/>
<organism evidence="3 4">
    <name type="scientific">Vitrella brassicaformis (strain CCMP3155)</name>
    <dbReference type="NCBI Taxonomy" id="1169540"/>
    <lineage>
        <taxon>Eukaryota</taxon>
        <taxon>Sar</taxon>
        <taxon>Alveolata</taxon>
        <taxon>Colpodellida</taxon>
        <taxon>Vitrellaceae</taxon>
        <taxon>Vitrella</taxon>
    </lineage>
</organism>
<evidence type="ECO:0000259" key="2">
    <source>
        <dbReference type="SMART" id="SM00382"/>
    </source>
</evidence>
<dbReference type="PANTHER" id="PTHR32204">
    <property type="entry name" value="ATPASE RAVA"/>
    <property type="match status" value="1"/>
</dbReference>
<feature type="domain" description="AAA+ ATPase" evidence="2">
    <location>
        <begin position="76"/>
        <end position="216"/>
    </location>
</feature>
<keyword evidence="4" id="KW-1185">Reference proteome</keyword>
<dbReference type="CDD" id="cd00009">
    <property type="entry name" value="AAA"/>
    <property type="match status" value="1"/>
</dbReference>
<evidence type="ECO:0000313" key="4">
    <source>
        <dbReference type="Proteomes" id="UP000041254"/>
    </source>
</evidence>
<dbReference type="InterPro" id="IPR045427">
    <property type="entry name" value="MoxR"/>
</dbReference>
<dbReference type="Pfam" id="PF20030">
    <property type="entry name" value="bpMoxR"/>
    <property type="match status" value="1"/>
</dbReference>
<accession>A0A0G4F8Z2</accession>
<dbReference type="Pfam" id="PF17868">
    <property type="entry name" value="AAA_lid_8"/>
    <property type="match status" value="1"/>
</dbReference>
<dbReference type="GO" id="GO:0005524">
    <property type="term" value="F:ATP binding"/>
    <property type="evidence" value="ECO:0007669"/>
    <property type="project" value="InterPro"/>
</dbReference>
<proteinExistence type="predicted"/>
<evidence type="ECO:0000313" key="3">
    <source>
        <dbReference type="EMBL" id="CEM09237.1"/>
    </source>
</evidence>
<feature type="region of interest" description="Disordered" evidence="1">
    <location>
        <begin position="1"/>
        <end position="41"/>
    </location>
</feature>
<dbReference type="InterPro" id="IPR041538">
    <property type="entry name" value="RavA-like_AAA_lid"/>
</dbReference>
<dbReference type="SUPFAM" id="SSF52540">
    <property type="entry name" value="P-loop containing nucleoside triphosphate hydrolases"/>
    <property type="match status" value="1"/>
</dbReference>
<dbReference type="AlphaFoldDB" id="A0A0G4F8Z2"/>
<dbReference type="InterPro" id="IPR027417">
    <property type="entry name" value="P-loop_NTPase"/>
</dbReference>
<evidence type="ECO:0000256" key="1">
    <source>
        <dbReference type="SAM" id="MobiDB-lite"/>
    </source>
</evidence>
<dbReference type="InParanoid" id="A0A0G4F8Z2"/>
<dbReference type="InterPro" id="IPR003593">
    <property type="entry name" value="AAA+_ATPase"/>
</dbReference>
<name>A0A0G4F8Z2_VITBC</name>
<dbReference type="Gene3D" id="3.40.50.300">
    <property type="entry name" value="P-loop containing nucleotide triphosphate hydrolases"/>
    <property type="match status" value="1"/>
</dbReference>
<dbReference type="PRINTS" id="PR00300">
    <property type="entry name" value="CLPPROTEASEA"/>
</dbReference>
<protein>
    <recommendedName>
        <fullName evidence="2">AAA+ ATPase domain-containing protein</fullName>
    </recommendedName>
</protein>
<dbReference type="VEuPathDB" id="CryptoDB:Vbra_4244"/>
<dbReference type="InterPro" id="IPR001270">
    <property type="entry name" value="ClpA/B"/>
</dbReference>
<feature type="region of interest" description="Disordered" evidence="1">
    <location>
        <begin position="556"/>
        <end position="603"/>
    </location>
</feature>